<evidence type="ECO:0008006" key="3">
    <source>
        <dbReference type="Google" id="ProtNLM"/>
    </source>
</evidence>
<dbReference type="RefSeq" id="WP_133356391.1">
    <property type="nucleotide sequence ID" value="NZ_SMZJ02000005.1"/>
</dbReference>
<reference evidence="1 2" key="1">
    <citation type="submission" date="2019-03" db="EMBL/GenBank/DDBJ databases">
        <authorList>
            <person name="Zhong Y.L."/>
        </authorList>
    </citation>
    <scope>NUCLEOTIDE SEQUENCE [LARGE SCALE GENOMIC DNA]</scope>
    <source>
        <strain evidence="1 2">W255</strain>
    </source>
</reference>
<dbReference type="EMBL" id="SMZJ02000005">
    <property type="protein sequence ID" value="TWO32131.1"/>
    <property type="molecule type" value="Genomic_DNA"/>
</dbReference>
<protein>
    <recommendedName>
        <fullName evidence="3">C2H2-type domain-containing protein</fullName>
    </recommendedName>
</protein>
<evidence type="ECO:0000313" key="1">
    <source>
        <dbReference type="EMBL" id="TWO32131.1"/>
    </source>
</evidence>
<name>A0A562YDD1_9FLAO</name>
<dbReference type="OrthoDB" id="1450221at2"/>
<comment type="caution">
    <text evidence="1">The sequence shown here is derived from an EMBL/GenBank/DDBJ whole genome shotgun (WGS) entry which is preliminary data.</text>
</comment>
<gene>
    <name evidence="1" type="ORF">E1J38_009905</name>
</gene>
<dbReference type="Gene3D" id="3.30.160.60">
    <property type="entry name" value="Classic Zinc Finger"/>
    <property type="match status" value="1"/>
</dbReference>
<accession>A0A562YDD1</accession>
<proteinExistence type="predicted"/>
<keyword evidence="2" id="KW-1185">Reference proteome</keyword>
<reference evidence="1 2" key="2">
    <citation type="submission" date="2019-07" db="EMBL/GenBank/DDBJ databases">
        <title>Seonamhaeicola sp. W255 draft genome.</title>
        <authorList>
            <person name="Zhang X.-Y."/>
            <person name="Zhang R."/>
            <person name="Zhong Y.-L."/>
            <person name="Du Z.-J."/>
        </authorList>
    </citation>
    <scope>NUCLEOTIDE SEQUENCE [LARGE SCALE GENOMIC DNA]</scope>
    <source>
        <strain evidence="1 2">W255</strain>
    </source>
</reference>
<dbReference type="AlphaFoldDB" id="A0A562YDD1"/>
<organism evidence="1 2">
    <name type="scientific">Seonamhaeicola sediminis</name>
    <dbReference type="NCBI Taxonomy" id="2528206"/>
    <lineage>
        <taxon>Bacteria</taxon>
        <taxon>Pseudomonadati</taxon>
        <taxon>Bacteroidota</taxon>
        <taxon>Flavobacteriia</taxon>
        <taxon>Flavobacteriales</taxon>
        <taxon>Flavobacteriaceae</taxon>
    </lineage>
</organism>
<evidence type="ECO:0000313" key="2">
    <source>
        <dbReference type="Proteomes" id="UP000295814"/>
    </source>
</evidence>
<dbReference type="Proteomes" id="UP000295814">
    <property type="component" value="Unassembled WGS sequence"/>
</dbReference>
<sequence length="80" mass="9577">MKNIHCKMFGHDFSVTRHITYHVKEYTCKNCKKEFTTNSSGTLTELTPKFREINEVLENIHKRRLRKRSKLNPDLLVFSH</sequence>